<feature type="transmembrane region" description="Helical" evidence="2">
    <location>
        <begin position="252"/>
        <end position="271"/>
    </location>
</feature>
<dbReference type="Proteomes" id="UP000683925">
    <property type="component" value="Unassembled WGS sequence"/>
</dbReference>
<comment type="caution">
    <text evidence="4">The sequence shown here is derived from an EMBL/GenBank/DDBJ whole genome shotgun (WGS) entry which is preliminary data.</text>
</comment>
<name>A0A8S1W4I5_PAROT</name>
<protein>
    <recommendedName>
        <fullName evidence="3">RING-type domain-containing protein</fullName>
    </recommendedName>
</protein>
<evidence type="ECO:0000259" key="3">
    <source>
        <dbReference type="PROSITE" id="PS50089"/>
    </source>
</evidence>
<dbReference type="InterPro" id="IPR047126">
    <property type="entry name" value="RNF141-like"/>
</dbReference>
<feature type="transmembrane region" description="Helical" evidence="2">
    <location>
        <begin position="211"/>
        <end position="232"/>
    </location>
</feature>
<proteinExistence type="predicted"/>
<keyword evidence="5" id="KW-1185">Reference proteome</keyword>
<keyword evidence="2" id="KW-0812">Transmembrane</keyword>
<dbReference type="OMA" id="IFAWLMD"/>
<feature type="transmembrane region" description="Helical" evidence="2">
    <location>
        <begin position="174"/>
        <end position="199"/>
    </location>
</feature>
<dbReference type="EMBL" id="CAJJDP010000081">
    <property type="protein sequence ID" value="CAD8184161.1"/>
    <property type="molecule type" value="Genomic_DNA"/>
</dbReference>
<dbReference type="AlphaFoldDB" id="A0A8S1W4I5"/>
<keyword evidence="1" id="KW-0863">Zinc-finger</keyword>
<keyword evidence="1" id="KW-0479">Metal-binding</keyword>
<dbReference type="PROSITE" id="PS50089">
    <property type="entry name" value="ZF_RING_2"/>
    <property type="match status" value="1"/>
</dbReference>
<dbReference type="PANTHER" id="PTHR12109">
    <property type="entry name" value="RING FINGER PROTEIN 141-RELATED"/>
    <property type="match status" value="1"/>
</dbReference>
<feature type="domain" description="RING-type" evidence="3">
    <location>
        <begin position="379"/>
        <end position="421"/>
    </location>
</feature>
<keyword evidence="2" id="KW-1133">Transmembrane helix</keyword>
<reference evidence="4" key="1">
    <citation type="submission" date="2021-01" db="EMBL/GenBank/DDBJ databases">
        <authorList>
            <consortium name="Genoscope - CEA"/>
            <person name="William W."/>
        </authorList>
    </citation>
    <scope>NUCLEOTIDE SEQUENCE</scope>
</reference>
<feature type="transmembrane region" description="Helical" evidence="2">
    <location>
        <begin position="21"/>
        <end position="44"/>
    </location>
</feature>
<dbReference type="PANTHER" id="PTHR12109:SF5">
    <property type="entry name" value="RING-TYPE DOMAIN-CONTAINING PROTEIN"/>
    <property type="match status" value="1"/>
</dbReference>
<dbReference type="GO" id="GO:0008270">
    <property type="term" value="F:zinc ion binding"/>
    <property type="evidence" value="ECO:0007669"/>
    <property type="project" value="UniProtKB-KW"/>
</dbReference>
<evidence type="ECO:0000313" key="5">
    <source>
        <dbReference type="Proteomes" id="UP000683925"/>
    </source>
</evidence>
<dbReference type="InterPro" id="IPR001841">
    <property type="entry name" value="Znf_RING"/>
</dbReference>
<feature type="transmembrane region" description="Helical" evidence="2">
    <location>
        <begin position="50"/>
        <end position="68"/>
    </location>
</feature>
<dbReference type="OrthoDB" id="1711136at2759"/>
<evidence type="ECO:0000256" key="2">
    <source>
        <dbReference type="SAM" id="Phobius"/>
    </source>
</evidence>
<dbReference type="Pfam" id="PF13920">
    <property type="entry name" value="zf-C3HC4_3"/>
    <property type="match status" value="1"/>
</dbReference>
<accession>A0A8S1W4I5</accession>
<sequence>MSQSQDQIRSQQVDLEFSNEVNRICLFNFVCQFYMLIFSLKLIWLFDSKYIIIFAWLMDLITFIVILLDKNISKVISCIHFLEKVLSVSFKVLFLNLQFYKITIIIHFEIKEINLYYIPALQIIVTVALLLHQAIQQKRNKRKNLIIAYSYSILYILQLLLLSLKWNKYFVYSYYQTFIITWTALGVNTFLMVLLLITLVEKCFQKDIPEIDGSIILWLLYYIFGLTIIPFFLLKEICQFYEKDTIQINIRIAGITVLISIILYLISFSYFTNKIRKQLIIVLKLENRQTQIPNPQSPQIEPPKKKWSKLKIPIMFIRVSASYYKLVSRKKINETNNRNISSIPICSDVLRPDSLNFRQSPCLTMMKQMKSIPRDQDSCDICLICFENEPDIILSPCNHGGICTSCSENLKKTTKQCFLCRTDIKYTLKLNQKIGEILEVTDVQKV</sequence>
<dbReference type="SMART" id="SM00184">
    <property type="entry name" value="RING"/>
    <property type="match status" value="1"/>
</dbReference>
<keyword evidence="1" id="KW-0862">Zinc</keyword>
<feature type="transmembrane region" description="Helical" evidence="2">
    <location>
        <begin position="144"/>
        <end position="162"/>
    </location>
</feature>
<evidence type="ECO:0000313" key="4">
    <source>
        <dbReference type="EMBL" id="CAD8184161.1"/>
    </source>
</evidence>
<gene>
    <name evidence="4" type="ORF">POCTA_138.1.T0820173</name>
</gene>
<evidence type="ECO:0000256" key="1">
    <source>
        <dbReference type="PROSITE-ProRule" id="PRU00175"/>
    </source>
</evidence>
<keyword evidence="2" id="KW-0472">Membrane</keyword>
<feature type="transmembrane region" description="Helical" evidence="2">
    <location>
        <begin position="88"/>
        <end position="108"/>
    </location>
</feature>
<feature type="transmembrane region" description="Helical" evidence="2">
    <location>
        <begin position="114"/>
        <end position="132"/>
    </location>
</feature>
<organism evidence="4 5">
    <name type="scientific">Paramecium octaurelia</name>
    <dbReference type="NCBI Taxonomy" id="43137"/>
    <lineage>
        <taxon>Eukaryota</taxon>
        <taxon>Sar</taxon>
        <taxon>Alveolata</taxon>
        <taxon>Ciliophora</taxon>
        <taxon>Intramacronucleata</taxon>
        <taxon>Oligohymenophorea</taxon>
        <taxon>Peniculida</taxon>
        <taxon>Parameciidae</taxon>
        <taxon>Paramecium</taxon>
    </lineage>
</organism>